<evidence type="ECO:0000259" key="1">
    <source>
        <dbReference type="PROSITE" id="PS51186"/>
    </source>
</evidence>
<dbReference type="AlphaFoldDB" id="A0AB39HN55"/>
<dbReference type="SUPFAM" id="SSF55729">
    <property type="entry name" value="Acyl-CoA N-acyltransferases (Nat)"/>
    <property type="match status" value="1"/>
</dbReference>
<dbReference type="GO" id="GO:0016747">
    <property type="term" value="F:acyltransferase activity, transferring groups other than amino-acyl groups"/>
    <property type="evidence" value="ECO:0007669"/>
    <property type="project" value="InterPro"/>
</dbReference>
<keyword evidence="2" id="KW-0012">Acyltransferase</keyword>
<dbReference type="InterPro" id="IPR016181">
    <property type="entry name" value="Acyl_CoA_acyltransferase"/>
</dbReference>
<dbReference type="InterPro" id="IPR038764">
    <property type="entry name" value="GNAT_N_AcTrfase_prd"/>
</dbReference>
<dbReference type="PANTHER" id="PTHR41700">
    <property type="entry name" value="GCN5-RELATED N-ACETYLTRANSFERASE"/>
    <property type="match status" value="1"/>
</dbReference>
<dbReference type="RefSeq" id="WP_368652684.1">
    <property type="nucleotide sequence ID" value="NZ_CP162599.1"/>
</dbReference>
<evidence type="ECO:0000313" key="2">
    <source>
        <dbReference type="EMBL" id="XDK31960.1"/>
    </source>
</evidence>
<dbReference type="PANTHER" id="PTHR41700:SF1">
    <property type="entry name" value="N-ACETYLTRANSFERASE DOMAIN-CONTAINING PROTEIN"/>
    <property type="match status" value="1"/>
</dbReference>
<sequence>MKDIEIRLLTSIDDMNIMQQVEETVWSMPPIPVHQTYTANHNGGIYLGAFIDKELIGFLNSFPGYDPKTKKAYLCSHMMGILPEHRHRGLGRILKLKQAKIAKEMGYEMITWTFDPLESRNAYLNIHKLGATGAIYLQDHYGSLNDSLNQGLPTDRIIIKWDITKEHQVHKPELDENKVLLRQAANQEPVLTEAYQDDLAPGVWFVEIPEDFQTMKKDNFELAKNWRYQVREVFEKLFALGYQATNILRIPEKNQSYYVFSLNNEEE</sequence>
<dbReference type="CDD" id="cd04301">
    <property type="entry name" value="NAT_SF"/>
    <property type="match status" value="1"/>
</dbReference>
<name>A0AB39HN55_9BACI</name>
<dbReference type="Pfam" id="PF00583">
    <property type="entry name" value="Acetyltransf_1"/>
    <property type="match status" value="1"/>
</dbReference>
<proteinExistence type="predicted"/>
<gene>
    <name evidence="2" type="ORF">AB4Y30_13100</name>
</gene>
<accession>A0AB39HN55</accession>
<dbReference type="Gene3D" id="3.40.630.30">
    <property type="match status" value="1"/>
</dbReference>
<dbReference type="InterPro" id="IPR000182">
    <property type="entry name" value="GNAT_dom"/>
</dbReference>
<reference evidence="2" key="1">
    <citation type="submission" date="2024-07" db="EMBL/GenBank/DDBJ databases">
        <title>Halotolerant mesophilic bacterium Ornithinibacillus sp. 4-3, sp. nov., isolated from soil.</title>
        <authorList>
            <person name="Sidarenka A.V."/>
            <person name="Guliayeva D.E."/>
            <person name="Leanovich S.I."/>
            <person name="Hileuskaya K.S."/>
            <person name="Akhremchuk A.E."/>
            <person name="Sikolenko M.A."/>
            <person name="Valentovich L.N."/>
        </authorList>
    </citation>
    <scope>NUCLEOTIDE SEQUENCE</scope>
    <source>
        <strain evidence="2">4-3</strain>
    </source>
</reference>
<dbReference type="EC" id="2.3.1.-" evidence="2"/>
<organism evidence="2">
    <name type="scientific">Ornithinibacillus sp. 4-3</name>
    <dbReference type="NCBI Taxonomy" id="3231488"/>
    <lineage>
        <taxon>Bacteria</taxon>
        <taxon>Bacillati</taxon>
        <taxon>Bacillota</taxon>
        <taxon>Bacilli</taxon>
        <taxon>Bacillales</taxon>
        <taxon>Bacillaceae</taxon>
        <taxon>Ornithinibacillus</taxon>
    </lineage>
</organism>
<keyword evidence="2" id="KW-0808">Transferase</keyword>
<feature type="domain" description="N-acetyltransferase" evidence="1">
    <location>
        <begin position="4"/>
        <end position="153"/>
    </location>
</feature>
<dbReference type="EMBL" id="CP162599">
    <property type="protein sequence ID" value="XDK31960.1"/>
    <property type="molecule type" value="Genomic_DNA"/>
</dbReference>
<dbReference type="PROSITE" id="PS51186">
    <property type="entry name" value="GNAT"/>
    <property type="match status" value="1"/>
</dbReference>
<protein>
    <submittedName>
        <fullName evidence="2">GNAT family N-acetyltransferase</fullName>
        <ecNumber evidence="2">2.3.1.-</ecNumber>
    </submittedName>
</protein>